<dbReference type="FunFam" id="3.60.21.10:FF:000016">
    <property type="entry name" value="Putative metallophosphoesterase"/>
    <property type="match status" value="1"/>
</dbReference>
<comment type="cofactor">
    <cofactor evidence="1">
        <name>Fe(3+)</name>
        <dbReference type="ChEBI" id="CHEBI:29034"/>
    </cofactor>
</comment>
<dbReference type="CDD" id="cd07382">
    <property type="entry name" value="MPP_DR1281"/>
    <property type="match status" value="1"/>
</dbReference>
<keyword evidence="4" id="KW-0408">Iron</keyword>
<evidence type="ECO:0000256" key="6">
    <source>
        <dbReference type="PIRSR" id="PIRSR004789-50"/>
    </source>
</evidence>
<feature type="binding site" evidence="7">
    <location>
        <position position="176"/>
    </location>
    <ligand>
        <name>Fe cation</name>
        <dbReference type="ChEBI" id="CHEBI:24875"/>
        <label>2</label>
    </ligand>
</feature>
<keyword evidence="3" id="KW-0378">Hydrolase</keyword>
<dbReference type="SUPFAM" id="SSF56300">
    <property type="entry name" value="Metallo-dependent phosphatases"/>
    <property type="match status" value="1"/>
</dbReference>
<dbReference type="InterPro" id="IPR029052">
    <property type="entry name" value="Metallo-depent_PP-like"/>
</dbReference>
<dbReference type="NCBIfam" id="TIGR00282">
    <property type="entry name" value="TIGR00282 family metallophosphoesterase"/>
    <property type="match status" value="1"/>
</dbReference>
<dbReference type="PANTHER" id="PTHR36303">
    <property type="entry name" value="2',3'-CYCLIC-NUCLEOTIDE 2'-PHOSPHODIESTERASE"/>
    <property type="match status" value="1"/>
</dbReference>
<keyword evidence="2 7" id="KW-0479">Metal-binding</keyword>
<feature type="binding site" evidence="7">
    <location>
        <position position="42"/>
    </location>
    <ligand>
        <name>Fe cation</name>
        <dbReference type="ChEBI" id="CHEBI:24875"/>
        <label>1</label>
    </ligand>
</feature>
<dbReference type="Gene3D" id="3.60.21.10">
    <property type="match status" value="1"/>
</dbReference>
<evidence type="ECO:0000313" key="8">
    <source>
        <dbReference type="EMBL" id="AIE85101.1"/>
    </source>
</evidence>
<dbReference type="PIRSF" id="PIRSF004789">
    <property type="entry name" value="DR1281"/>
    <property type="match status" value="1"/>
</dbReference>
<reference evidence="8 9" key="1">
    <citation type="journal article" date="2014" name="PLoS ONE">
        <title>The first complete genome sequence of the class fimbriimonadia in the phylum armatimonadetes.</title>
        <authorList>
            <person name="Hu Z.Y."/>
            <person name="Wang Y.Z."/>
            <person name="Im W.T."/>
            <person name="Wang S.Y."/>
            <person name="Zhao G.P."/>
            <person name="Zheng H.J."/>
            <person name="Quan Z.X."/>
        </authorList>
    </citation>
    <scope>NUCLEOTIDE SEQUENCE [LARGE SCALE GENOMIC DNA]</scope>
    <source>
        <strain evidence="8">Gsoil 348</strain>
    </source>
</reference>
<dbReference type="EMBL" id="CP007139">
    <property type="protein sequence ID" value="AIE85101.1"/>
    <property type="molecule type" value="Genomic_DNA"/>
</dbReference>
<protein>
    <recommendedName>
        <fullName evidence="10">TIGR00282 family metallophosphoesterase</fullName>
    </recommendedName>
</protein>
<evidence type="ECO:0000256" key="3">
    <source>
        <dbReference type="ARBA" id="ARBA00022801"/>
    </source>
</evidence>
<evidence type="ECO:0000256" key="5">
    <source>
        <dbReference type="ARBA" id="ARBA00061401"/>
    </source>
</evidence>
<proteinExistence type="inferred from homology"/>
<evidence type="ECO:0000256" key="2">
    <source>
        <dbReference type="ARBA" id="ARBA00022723"/>
    </source>
</evidence>
<feature type="binding site" evidence="7">
    <location>
        <position position="70"/>
    </location>
    <ligand>
        <name>Fe cation</name>
        <dbReference type="ChEBI" id="CHEBI:24875"/>
        <label>2</label>
    </ligand>
</feature>
<evidence type="ECO:0000256" key="1">
    <source>
        <dbReference type="ARBA" id="ARBA00001965"/>
    </source>
</evidence>
<evidence type="ECO:0008006" key="10">
    <source>
        <dbReference type="Google" id="ProtNLM"/>
    </source>
</evidence>
<dbReference type="GO" id="GO:0046872">
    <property type="term" value="F:metal ion binding"/>
    <property type="evidence" value="ECO:0007669"/>
    <property type="project" value="UniProtKB-KW"/>
</dbReference>
<keyword evidence="9" id="KW-1185">Reference proteome</keyword>
<feature type="active site" description="Proton donor" evidence="6">
    <location>
        <position position="71"/>
    </location>
</feature>
<evidence type="ECO:0000313" key="9">
    <source>
        <dbReference type="Proteomes" id="UP000027982"/>
    </source>
</evidence>
<evidence type="ECO:0000256" key="7">
    <source>
        <dbReference type="PIRSR" id="PIRSR004789-51"/>
    </source>
</evidence>
<sequence>MSSYTILFLGDVVGKSGRAAVREGLPSLIDTHKPLFSIVNGENSAGGVGITPEIAEEIYQAGADAITLGNHAFNKRDIYPYLETNKPIVRPSNMPQGVPGRGMCIVEKEGIRLAVMNLCGRVYMDSYGDPFAEFDRLVAELKTDHLFLDFHAEATSEKIAMGFHAEGRATAVVGTHTHVTTADEKVLPGGTAYITDVGMCGPVGSVLGMDREIILKRFKTTLPQRFEVSNNPGVICGVVIGVERETGCATSIQRIRFGEEA</sequence>
<dbReference type="Proteomes" id="UP000027982">
    <property type="component" value="Chromosome"/>
</dbReference>
<dbReference type="RefSeq" id="WP_038472836.1">
    <property type="nucleotide sequence ID" value="NZ_CP007139.1"/>
</dbReference>
<dbReference type="STRING" id="661478.OP10G_1733"/>
<dbReference type="HOGENOM" id="CLU_068238_0_0_0"/>
<dbReference type="InterPro" id="IPR005235">
    <property type="entry name" value="YmdB-like"/>
</dbReference>
<feature type="binding site" evidence="7">
    <location>
        <position position="42"/>
    </location>
    <ligand>
        <name>Fe cation</name>
        <dbReference type="ChEBI" id="CHEBI:24875"/>
        <label>2</label>
    </ligand>
</feature>
<dbReference type="Pfam" id="PF13277">
    <property type="entry name" value="YmdB"/>
    <property type="match status" value="1"/>
</dbReference>
<organism evidence="8 9">
    <name type="scientific">Fimbriimonas ginsengisoli Gsoil 348</name>
    <dbReference type="NCBI Taxonomy" id="661478"/>
    <lineage>
        <taxon>Bacteria</taxon>
        <taxon>Bacillati</taxon>
        <taxon>Armatimonadota</taxon>
        <taxon>Fimbriimonadia</taxon>
        <taxon>Fimbriimonadales</taxon>
        <taxon>Fimbriimonadaceae</taxon>
        <taxon>Fimbriimonas</taxon>
    </lineage>
</organism>
<accession>A0A068NNU5</accession>
<dbReference type="GO" id="GO:0004113">
    <property type="term" value="F:2',3'-cyclic-nucleotide 3'-phosphodiesterase activity"/>
    <property type="evidence" value="ECO:0007669"/>
    <property type="project" value="TreeGrafter"/>
</dbReference>
<dbReference type="KEGG" id="fgi:OP10G_1733"/>
<dbReference type="eggNOG" id="COG1692">
    <property type="taxonomic scope" value="Bacteria"/>
</dbReference>
<dbReference type="OrthoDB" id="9801109at2"/>
<feature type="binding site" evidence="7">
    <location>
        <position position="151"/>
    </location>
    <ligand>
        <name>Fe cation</name>
        <dbReference type="ChEBI" id="CHEBI:24875"/>
        <label>2</label>
    </ligand>
</feature>
<comment type="similarity">
    <text evidence="5">Belongs to the YmdB-like family.</text>
</comment>
<gene>
    <name evidence="8" type="ORF">OP10G_1733</name>
</gene>
<feature type="binding site" evidence="7">
    <location>
        <position position="43"/>
    </location>
    <ligand>
        <name>Fe cation</name>
        <dbReference type="ChEBI" id="CHEBI:24875"/>
        <label>1</label>
    </ligand>
</feature>
<evidence type="ECO:0000256" key="4">
    <source>
        <dbReference type="ARBA" id="ARBA00023004"/>
    </source>
</evidence>
<dbReference type="AlphaFoldDB" id="A0A068NNU5"/>
<feature type="binding site" evidence="7">
    <location>
        <position position="11"/>
    </location>
    <ligand>
        <name>Fe cation</name>
        <dbReference type="ChEBI" id="CHEBI:24875"/>
        <label>1</label>
    </ligand>
</feature>
<dbReference type="PANTHER" id="PTHR36303:SF1">
    <property type="entry name" value="2',3'-CYCLIC-NUCLEOTIDE 2'-PHOSPHODIESTERASE"/>
    <property type="match status" value="1"/>
</dbReference>
<name>A0A068NNU5_FIMGI</name>
<feature type="binding site" evidence="7">
    <location>
        <position position="178"/>
    </location>
    <ligand>
        <name>Fe cation</name>
        <dbReference type="ChEBI" id="CHEBI:24875"/>
        <label>1</label>
    </ligand>
</feature>